<dbReference type="EMBL" id="JADBEB010000001">
    <property type="protein sequence ID" value="MBE1491628.1"/>
    <property type="molecule type" value="Genomic_DNA"/>
</dbReference>
<keyword evidence="3" id="KW-1185">Reference proteome</keyword>
<evidence type="ECO:0000256" key="1">
    <source>
        <dbReference type="SAM" id="MobiDB-lite"/>
    </source>
</evidence>
<accession>A0A927MBC8</accession>
<proteinExistence type="predicted"/>
<name>A0A927MBC8_9ACTN</name>
<comment type="caution">
    <text evidence="2">The sequence shown here is derived from an EMBL/GenBank/DDBJ whole genome shotgun (WGS) entry which is preliminary data.</text>
</comment>
<gene>
    <name evidence="2" type="ORF">H4W31_007266</name>
</gene>
<dbReference type="Proteomes" id="UP000649753">
    <property type="component" value="Unassembled WGS sequence"/>
</dbReference>
<feature type="region of interest" description="Disordered" evidence="1">
    <location>
        <begin position="1"/>
        <end position="31"/>
    </location>
</feature>
<feature type="compositionally biased region" description="Basic and acidic residues" evidence="1">
    <location>
        <begin position="12"/>
        <end position="22"/>
    </location>
</feature>
<evidence type="ECO:0000313" key="3">
    <source>
        <dbReference type="Proteomes" id="UP000649753"/>
    </source>
</evidence>
<sequence length="57" mass="6344">MTTPAVRIRVSRRTDGAGDPQDRPTGNRNDLPAFLAGFSHFAFQVRGDRVSRMTIRA</sequence>
<organism evidence="2 3">
    <name type="scientific">Plantactinospora soyae</name>
    <dbReference type="NCBI Taxonomy" id="1544732"/>
    <lineage>
        <taxon>Bacteria</taxon>
        <taxon>Bacillati</taxon>
        <taxon>Actinomycetota</taxon>
        <taxon>Actinomycetes</taxon>
        <taxon>Micromonosporales</taxon>
        <taxon>Micromonosporaceae</taxon>
        <taxon>Plantactinospora</taxon>
    </lineage>
</organism>
<evidence type="ECO:0000313" key="2">
    <source>
        <dbReference type="EMBL" id="MBE1491628.1"/>
    </source>
</evidence>
<dbReference type="AlphaFoldDB" id="A0A927MBC8"/>
<protein>
    <submittedName>
        <fullName evidence="2">Uncharacterized protein</fullName>
    </submittedName>
</protein>
<dbReference type="RefSeq" id="WP_192770665.1">
    <property type="nucleotide sequence ID" value="NZ_JADBEB010000001.1"/>
</dbReference>
<reference evidence="2" key="1">
    <citation type="submission" date="2020-10" db="EMBL/GenBank/DDBJ databases">
        <title>Sequencing the genomes of 1000 actinobacteria strains.</title>
        <authorList>
            <person name="Klenk H.-P."/>
        </authorList>
    </citation>
    <scope>NUCLEOTIDE SEQUENCE</scope>
    <source>
        <strain evidence="2">DSM 46832</strain>
    </source>
</reference>